<accession>A0A0J6FF61</accession>
<evidence type="ECO:0000313" key="3">
    <source>
        <dbReference type="Proteomes" id="UP000054567"/>
    </source>
</evidence>
<gene>
    <name evidence="2" type="ORF">CPAG_08111</name>
</gene>
<dbReference type="AlphaFoldDB" id="A0A0J6FF61"/>
<name>A0A0J6FF61_COCPO</name>
<sequence>MAMEYNTDRESSSRPSPARETSCQRDPDNDVSGLTVWSRSRSLHLSVCWWLEASFGRIFRACIGYARVYPDLTQYFIMLTDIASSMSERSLDKNTRRPPPPSVQLFSPTVRHQA</sequence>
<feature type="region of interest" description="Disordered" evidence="1">
    <location>
        <begin position="1"/>
        <end position="31"/>
    </location>
</feature>
<feature type="compositionally biased region" description="Polar residues" evidence="1">
    <location>
        <begin position="104"/>
        <end position="114"/>
    </location>
</feature>
<feature type="region of interest" description="Disordered" evidence="1">
    <location>
        <begin position="88"/>
        <end position="114"/>
    </location>
</feature>
<dbReference type="VEuPathDB" id="FungiDB:CPAG_08111"/>
<reference evidence="3" key="3">
    <citation type="journal article" date="2010" name="Genome Res.">
        <title>Population genomic sequencing of Coccidioides fungi reveals recent hybridization and transposon control.</title>
        <authorList>
            <person name="Neafsey D.E."/>
            <person name="Barker B.M."/>
            <person name="Sharpton T.J."/>
            <person name="Stajich J.E."/>
            <person name="Park D.J."/>
            <person name="Whiston E."/>
            <person name="Hung C.-Y."/>
            <person name="McMahan C."/>
            <person name="White J."/>
            <person name="Sykes S."/>
            <person name="Heiman D."/>
            <person name="Young S."/>
            <person name="Zeng Q."/>
            <person name="Abouelleil A."/>
            <person name="Aftuck L."/>
            <person name="Bessette D."/>
            <person name="Brown A."/>
            <person name="FitzGerald M."/>
            <person name="Lui A."/>
            <person name="Macdonald J.P."/>
            <person name="Priest M."/>
            <person name="Orbach M.J."/>
            <person name="Galgiani J.N."/>
            <person name="Kirkland T.N."/>
            <person name="Cole G.T."/>
            <person name="Birren B.W."/>
            <person name="Henn M.R."/>
            <person name="Taylor J.W."/>
            <person name="Rounsley S.D."/>
        </authorList>
    </citation>
    <scope>NUCLEOTIDE SEQUENCE [LARGE SCALE GENOMIC DNA]</scope>
    <source>
        <strain evidence="3">RMSCC 3488</strain>
    </source>
</reference>
<dbReference type="Proteomes" id="UP000054567">
    <property type="component" value="Unassembled WGS sequence"/>
</dbReference>
<protein>
    <submittedName>
        <fullName evidence="2">Uncharacterized protein</fullName>
    </submittedName>
</protein>
<reference evidence="2 3" key="1">
    <citation type="submission" date="2007-06" db="EMBL/GenBank/DDBJ databases">
        <title>The Genome Sequence of Coccidioides posadasii RMSCC_3488.</title>
        <authorList>
            <consortium name="Coccidioides Genome Resources Consortium"/>
            <consortium name="The Broad Institute Genome Sequencing Platform"/>
            <person name="Henn M.R."/>
            <person name="Sykes S."/>
            <person name="Young S."/>
            <person name="Jaffe D."/>
            <person name="Berlin A."/>
            <person name="Alvarez P."/>
            <person name="Butler J."/>
            <person name="Gnerre S."/>
            <person name="Grabherr M."/>
            <person name="Mauceli E."/>
            <person name="Brockman W."/>
            <person name="Kodira C."/>
            <person name="Alvarado L."/>
            <person name="Zeng Q."/>
            <person name="Crawford M."/>
            <person name="Antoine C."/>
            <person name="Devon K."/>
            <person name="Galgiani J."/>
            <person name="Orsborn K."/>
            <person name="Lewis M.L."/>
            <person name="Nusbaum C."/>
            <person name="Galagan J."/>
            <person name="Birren B."/>
        </authorList>
    </citation>
    <scope>NUCLEOTIDE SEQUENCE [LARGE SCALE GENOMIC DNA]</scope>
    <source>
        <strain evidence="2 3">RMSCC 3488</strain>
    </source>
</reference>
<proteinExistence type="predicted"/>
<evidence type="ECO:0000313" key="2">
    <source>
        <dbReference type="EMBL" id="KMM71811.1"/>
    </source>
</evidence>
<feature type="compositionally biased region" description="Basic and acidic residues" evidence="1">
    <location>
        <begin position="1"/>
        <end position="12"/>
    </location>
</feature>
<evidence type="ECO:0000256" key="1">
    <source>
        <dbReference type="SAM" id="MobiDB-lite"/>
    </source>
</evidence>
<dbReference type="EMBL" id="DS268113">
    <property type="protein sequence ID" value="KMM71811.1"/>
    <property type="molecule type" value="Genomic_DNA"/>
</dbReference>
<reference evidence="3" key="2">
    <citation type="journal article" date="2009" name="Genome Res.">
        <title>Comparative genomic analyses of the human fungal pathogens Coccidioides and their relatives.</title>
        <authorList>
            <person name="Sharpton T.J."/>
            <person name="Stajich J.E."/>
            <person name="Rounsley S.D."/>
            <person name="Gardner M.J."/>
            <person name="Wortman J.R."/>
            <person name="Jordar V.S."/>
            <person name="Maiti R."/>
            <person name="Kodira C.D."/>
            <person name="Neafsey D.E."/>
            <person name="Zeng Q."/>
            <person name="Hung C.-Y."/>
            <person name="McMahan C."/>
            <person name="Muszewska A."/>
            <person name="Grynberg M."/>
            <person name="Mandel M.A."/>
            <person name="Kellner E.M."/>
            <person name="Barker B.M."/>
            <person name="Galgiani J.N."/>
            <person name="Orbach M.J."/>
            <person name="Kirkland T.N."/>
            <person name="Cole G.T."/>
            <person name="Henn M.R."/>
            <person name="Birren B.W."/>
            <person name="Taylor J.W."/>
        </authorList>
    </citation>
    <scope>NUCLEOTIDE SEQUENCE [LARGE SCALE GENOMIC DNA]</scope>
    <source>
        <strain evidence="3">RMSCC 3488</strain>
    </source>
</reference>
<organism evidence="2 3">
    <name type="scientific">Coccidioides posadasii RMSCC 3488</name>
    <dbReference type="NCBI Taxonomy" id="454284"/>
    <lineage>
        <taxon>Eukaryota</taxon>
        <taxon>Fungi</taxon>
        <taxon>Dikarya</taxon>
        <taxon>Ascomycota</taxon>
        <taxon>Pezizomycotina</taxon>
        <taxon>Eurotiomycetes</taxon>
        <taxon>Eurotiomycetidae</taxon>
        <taxon>Onygenales</taxon>
        <taxon>Onygenaceae</taxon>
        <taxon>Coccidioides</taxon>
    </lineage>
</organism>